<dbReference type="NCBIfam" id="TIGR02069">
    <property type="entry name" value="cyanophycinase"/>
    <property type="match status" value="1"/>
</dbReference>
<dbReference type="EC" id="3.4.15.6" evidence="4"/>
<evidence type="ECO:0000256" key="9">
    <source>
        <dbReference type="PIRSR" id="PIRSR032067-1"/>
    </source>
</evidence>
<comment type="catalytic activity">
    <reaction evidence="1">
        <text>[L-4-(L-arginin-2-N-yl)aspartate](n) + H2O = [L-4-(L-arginin-2-N-yl)aspartate](n-1) + L-4-(L-arginin-2-N-yl)aspartate</text>
        <dbReference type="Rhea" id="RHEA:12845"/>
        <dbReference type="Rhea" id="RHEA-COMP:13728"/>
        <dbReference type="Rhea" id="RHEA-COMP:13734"/>
        <dbReference type="ChEBI" id="CHEBI:15377"/>
        <dbReference type="ChEBI" id="CHEBI:137986"/>
        <dbReference type="ChEBI" id="CHEBI:137991"/>
        <dbReference type="EC" id="3.4.15.6"/>
    </reaction>
</comment>
<evidence type="ECO:0000313" key="10">
    <source>
        <dbReference type="EMBL" id="SLN75777.1"/>
    </source>
</evidence>
<dbReference type="InterPro" id="IPR029062">
    <property type="entry name" value="Class_I_gatase-like"/>
</dbReference>
<evidence type="ECO:0000256" key="2">
    <source>
        <dbReference type="ARBA" id="ARBA00002039"/>
    </source>
</evidence>
<feature type="active site" description="Charge relay system" evidence="9">
    <location>
        <position position="154"/>
    </location>
</feature>
<name>A0A1X7ACY5_9RHOB</name>
<dbReference type="Gene3D" id="3.40.50.880">
    <property type="match status" value="1"/>
</dbReference>
<sequence length="305" mass="32392">MRVVKRDLIEAVEGYKSIMCPASLADESERGFIIPIGGGEDRVKEMQIHRRFVEMSGGADAYIVVIPTASMLDQTGPDYHRIFSSLGAGNVDFLPITHRADCDNPEFSKMLDKATGIFMTGGNQVRLSAILGGTLVAQKIRRRNAAGVPVAGTSAGASIMSEHMVAGGADNEAPAEGTVSLAPGIGLTNAVIIDQHFTQRNRLGRLLTASSYNPFLVGLGIDEDTAAFIGPDNVLEVVGSGTVTVVDASQLTHSSMWDARPGEALSLLGLRLDVMGEGCRYDLKARVGYPPQEHLPICTLPVSDV</sequence>
<keyword evidence="8" id="KW-0720">Serine protease</keyword>
<feature type="active site" description="Charge relay system" evidence="9">
    <location>
        <position position="196"/>
    </location>
</feature>
<dbReference type="PIRSF" id="PIRSF032067">
    <property type="entry name" value="Cyanophycinase"/>
    <property type="match status" value="1"/>
</dbReference>
<evidence type="ECO:0000256" key="5">
    <source>
        <dbReference type="ARBA" id="ARBA00015719"/>
    </source>
</evidence>
<dbReference type="PANTHER" id="PTHR36175:SF1">
    <property type="entry name" value="CYANOPHYCINASE"/>
    <property type="match status" value="1"/>
</dbReference>
<gene>
    <name evidence="10" type="primary">cphB</name>
    <name evidence="10" type="ORF">ROG8370_03822</name>
</gene>
<organism evidence="10 11">
    <name type="scientific">Roseovarius gaetbuli</name>
    <dbReference type="NCBI Taxonomy" id="1356575"/>
    <lineage>
        <taxon>Bacteria</taxon>
        <taxon>Pseudomonadati</taxon>
        <taxon>Pseudomonadota</taxon>
        <taxon>Alphaproteobacteria</taxon>
        <taxon>Rhodobacterales</taxon>
        <taxon>Roseobacteraceae</taxon>
        <taxon>Roseovarius</taxon>
    </lineage>
</organism>
<evidence type="ECO:0000256" key="3">
    <source>
        <dbReference type="ARBA" id="ARBA00006534"/>
    </source>
</evidence>
<dbReference type="EMBL" id="FWFJ01000074">
    <property type="protein sequence ID" value="SLN75777.1"/>
    <property type="molecule type" value="Genomic_DNA"/>
</dbReference>
<dbReference type="Proteomes" id="UP000194012">
    <property type="component" value="Unassembled WGS sequence"/>
</dbReference>
<dbReference type="GO" id="GO:0004180">
    <property type="term" value="F:carboxypeptidase activity"/>
    <property type="evidence" value="ECO:0007669"/>
    <property type="project" value="UniProtKB-KW"/>
</dbReference>
<proteinExistence type="inferred from homology"/>
<keyword evidence="11" id="KW-1185">Reference proteome</keyword>
<dbReference type="GO" id="GO:0006508">
    <property type="term" value="P:proteolysis"/>
    <property type="evidence" value="ECO:0007669"/>
    <property type="project" value="UniProtKB-KW"/>
</dbReference>
<dbReference type="InterPro" id="IPR005320">
    <property type="entry name" value="Peptidase_S51"/>
</dbReference>
<dbReference type="SUPFAM" id="SSF52317">
    <property type="entry name" value="Class I glutamine amidotransferase-like"/>
    <property type="match status" value="1"/>
</dbReference>
<evidence type="ECO:0000256" key="4">
    <source>
        <dbReference type="ARBA" id="ARBA00013115"/>
    </source>
</evidence>
<reference evidence="11" key="1">
    <citation type="submission" date="2017-03" db="EMBL/GenBank/DDBJ databases">
        <authorList>
            <person name="Rodrigo-Torres L."/>
            <person name="Arahal R.D."/>
            <person name="Lucena T."/>
        </authorList>
    </citation>
    <scope>NUCLEOTIDE SEQUENCE [LARGE SCALE GENOMIC DNA]</scope>
    <source>
        <strain evidence="11">CECT 8370</strain>
    </source>
</reference>
<evidence type="ECO:0000313" key="11">
    <source>
        <dbReference type="Proteomes" id="UP000194012"/>
    </source>
</evidence>
<comment type="function">
    <text evidence="2">Exopeptidase that catalyzes the hydrolytic cleavage of multi-L-arginyl-poly-L-aspartic acid (cyanophycin; a water-insoluble reserve polymer) into aspartate-arginine dipeptides.</text>
</comment>
<evidence type="ECO:0000256" key="6">
    <source>
        <dbReference type="ARBA" id="ARBA00022670"/>
    </source>
</evidence>
<protein>
    <recommendedName>
        <fullName evidence="5">Cyanophycinase</fullName>
        <ecNumber evidence="4">3.4.15.6</ecNumber>
    </recommendedName>
</protein>
<feature type="active site" description="Charge relay system" evidence="9">
    <location>
        <position position="223"/>
    </location>
</feature>
<keyword evidence="6" id="KW-0645">Protease</keyword>
<dbReference type="Pfam" id="PF03575">
    <property type="entry name" value="Peptidase_S51"/>
    <property type="match status" value="1"/>
</dbReference>
<evidence type="ECO:0000256" key="7">
    <source>
        <dbReference type="ARBA" id="ARBA00022801"/>
    </source>
</evidence>
<dbReference type="GO" id="GO:0008236">
    <property type="term" value="F:serine-type peptidase activity"/>
    <property type="evidence" value="ECO:0007669"/>
    <property type="project" value="UniProtKB-KW"/>
</dbReference>
<accession>A0A1X7ACY5</accession>
<dbReference type="AlphaFoldDB" id="A0A1X7ACY5"/>
<dbReference type="CDD" id="cd03145">
    <property type="entry name" value="GAT1_cyanophycinase"/>
    <property type="match status" value="1"/>
</dbReference>
<evidence type="ECO:0000256" key="1">
    <source>
        <dbReference type="ARBA" id="ARBA00001092"/>
    </source>
</evidence>
<keyword evidence="7 10" id="KW-0378">Hydrolase</keyword>
<evidence type="ECO:0000256" key="8">
    <source>
        <dbReference type="ARBA" id="ARBA00022825"/>
    </source>
</evidence>
<comment type="similarity">
    <text evidence="3">Belongs to the peptidase S51 family.</text>
</comment>
<keyword evidence="10" id="KW-0121">Carboxypeptidase</keyword>
<dbReference type="PANTHER" id="PTHR36175">
    <property type="entry name" value="CYANOPHYCINASE"/>
    <property type="match status" value="1"/>
</dbReference>
<dbReference type="InterPro" id="IPR011811">
    <property type="entry name" value="Peptidase_S51_cyanophycinase"/>
</dbReference>
<dbReference type="GO" id="GO:0008241">
    <property type="term" value="F:peptidyl-dipeptidase activity"/>
    <property type="evidence" value="ECO:0007669"/>
    <property type="project" value="UniProtKB-EC"/>
</dbReference>